<evidence type="ECO:0000313" key="2">
    <source>
        <dbReference type="Proteomes" id="UP001549749"/>
    </source>
</evidence>
<dbReference type="InterPro" id="IPR058087">
    <property type="entry name" value="XAC2610_dom"/>
</dbReference>
<proteinExistence type="predicted"/>
<dbReference type="EMBL" id="JBEXAC010000001">
    <property type="protein sequence ID" value="MET6996068.1"/>
    <property type="molecule type" value="Genomic_DNA"/>
</dbReference>
<sequence>MLDYKLKDSVLILSEANKTGTRVASIIFDPFDENSKTLTGIWKDLISGKTLPVQVSRDYDMTGGKDTAWTNKDVIQAISLKGRYFKTVLSKDSGEYYAAVRGVKILDKKTGILLQQIPVDCQQRGIYSIAVDDYNFDGYEDFSIFEEAYAGANESSLYFLYNPTKKKYFKSNIYGISLVFDPVSKTITESNACCGGRERSVTTYRLVKNEMVEVASHHYVWDEKEQDYVEKKKPVRKKNPINLIH</sequence>
<dbReference type="Proteomes" id="UP001549749">
    <property type="component" value="Unassembled WGS sequence"/>
</dbReference>
<name>A0ABV2SZ67_9BACT</name>
<protein>
    <submittedName>
        <fullName evidence="1">Uncharacterized protein</fullName>
    </submittedName>
</protein>
<gene>
    <name evidence="1" type="ORF">ABR189_01750</name>
</gene>
<reference evidence="1 2" key="1">
    <citation type="submission" date="2024-06" db="EMBL/GenBank/DDBJ databases">
        <title>Chitinophaga defluvii sp. nov., isolated from municipal sewage.</title>
        <authorList>
            <person name="Zhang L."/>
        </authorList>
    </citation>
    <scope>NUCLEOTIDE SEQUENCE [LARGE SCALE GENOMIC DNA]</scope>
    <source>
        <strain evidence="1 2">H8</strain>
    </source>
</reference>
<comment type="caution">
    <text evidence="1">The sequence shown here is derived from an EMBL/GenBank/DDBJ whole genome shotgun (WGS) entry which is preliminary data.</text>
</comment>
<dbReference type="RefSeq" id="WP_354658716.1">
    <property type="nucleotide sequence ID" value="NZ_JBEXAC010000001.1"/>
</dbReference>
<dbReference type="NCBIfam" id="NF047539">
    <property type="entry name" value="XAC2610_fam"/>
    <property type="match status" value="1"/>
</dbReference>
<evidence type="ECO:0000313" key="1">
    <source>
        <dbReference type="EMBL" id="MET6996068.1"/>
    </source>
</evidence>
<accession>A0ABV2SZ67</accession>
<keyword evidence="2" id="KW-1185">Reference proteome</keyword>
<organism evidence="1 2">
    <name type="scientific">Chitinophaga defluvii</name>
    <dbReference type="NCBI Taxonomy" id="3163343"/>
    <lineage>
        <taxon>Bacteria</taxon>
        <taxon>Pseudomonadati</taxon>
        <taxon>Bacteroidota</taxon>
        <taxon>Chitinophagia</taxon>
        <taxon>Chitinophagales</taxon>
        <taxon>Chitinophagaceae</taxon>
        <taxon>Chitinophaga</taxon>
    </lineage>
</organism>